<dbReference type="GO" id="GO:0120053">
    <property type="term" value="F:ribitol beta-1,4-xylosyltransferase activity"/>
    <property type="evidence" value="ECO:0007669"/>
    <property type="project" value="InterPro"/>
</dbReference>
<protein>
    <recommendedName>
        <fullName evidence="4">Exostosin GT47 domain-containing protein</fullName>
    </recommendedName>
</protein>
<evidence type="ECO:0000313" key="3">
    <source>
        <dbReference type="Proteomes" id="UP000749559"/>
    </source>
</evidence>
<dbReference type="Proteomes" id="UP000749559">
    <property type="component" value="Unassembled WGS sequence"/>
</dbReference>
<dbReference type="AlphaFoldDB" id="A0A8S4NS67"/>
<dbReference type="GO" id="GO:0005794">
    <property type="term" value="C:Golgi apparatus"/>
    <property type="evidence" value="ECO:0007669"/>
    <property type="project" value="TreeGrafter"/>
</dbReference>
<dbReference type="EMBL" id="CAIIXF020000005">
    <property type="protein sequence ID" value="CAH1783525.1"/>
    <property type="molecule type" value="Genomic_DNA"/>
</dbReference>
<keyword evidence="1" id="KW-1133">Transmembrane helix</keyword>
<dbReference type="PANTHER" id="PTHR15576">
    <property type="entry name" value="RIBITOL-5-PHOSPHATE XYLOSYLTRANSFERASE 1"/>
    <property type="match status" value="1"/>
</dbReference>
<proteinExistence type="predicted"/>
<evidence type="ECO:0000313" key="2">
    <source>
        <dbReference type="EMBL" id="CAH1783525.1"/>
    </source>
</evidence>
<sequence length="418" mass="48430">MMTDRKFRIYLIIIISSCIILFMLAIRNTSNDVKVDTKIKWKPKSKNFFLDETGATDSTAKKDDTNSDTTNIDTRSQKCQKLCTVKYDIAKGYPPVANSGLYGDYLCPTMFRDMSDYVFGWPFSHFHEVVNVPDLREVLDCLPPVPILFSKGDPQLVRSFIKQLGDHVKPGFILLTGQTDFPSPGENKKLLDNPNILRWYGSNPDITHPKFHPFPLGLQCFEHAQGMLQFHNKYGENIKDKLQNNRGRMENGDFQKLAVLNFGETHPVRRTVKTQLCNEKHPYIECQNKLWTNNMTGENGKLSLLYESLSKYPFWVAPRGNGLDTHRIWEALYVGSIPIVQRSLMDPLFKDLPVLLIDNYEDLTEKLLKDTLIKFSEMDVNTKALYRHYWRANIEKFRSEMIKKYNLADSARFRCWGT</sequence>
<gene>
    <name evidence="2" type="ORF">OFUS_LOCUS9862</name>
</gene>
<keyword evidence="1" id="KW-0472">Membrane</keyword>
<dbReference type="PANTHER" id="PTHR15576:SF1">
    <property type="entry name" value="RIBITOL-5-PHOSPHATE XYLOSYLTRANSFERASE 1"/>
    <property type="match status" value="1"/>
</dbReference>
<keyword evidence="1" id="KW-0812">Transmembrane</keyword>
<feature type="transmembrane region" description="Helical" evidence="1">
    <location>
        <begin position="7"/>
        <end position="26"/>
    </location>
</feature>
<evidence type="ECO:0000256" key="1">
    <source>
        <dbReference type="SAM" id="Phobius"/>
    </source>
</evidence>
<comment type="caution">
    <text evidence="2">The sequence shown here is derived from an EMBL/GenBank/DDBJ whole genome shotgun (WGS) entry which is preliminary data.</text>
</comment>
<evidence type="ECO:0008006" key="4">
    <source>
        <dbReference type="Google" id="ProtNLM"/>
    </source>
</evidence>
<name>A0A8S4NS67_OWEFU</name>
<accession>A0A8S4NS67</accession>
<keyword evidence="3" id="KW-1185">Reference proteome</keyword>
<reference evidence="2" key="1">
    <citation type="submission" date="2022-03" db="EMBL/GenBank/DDBJ databases">
        <authorList>
            <person name="Martin C."/>
        </authorList>
    </citation>
    <scope>NUCLEOTIDE SEQUENCE</scope>
</reference>
<organism evidence="2 3">
    <name type="scientific">Owenia fusiformis</name>
    <name type="common">Polychaete worm</name>
    <dbReference type="NCBI Taxonomy" id="6347"/>
    <lineage>
        <taxon>Eukaryota</taxon>
        <taxon>Metazoa</taxon>
        <taxon>Spiralia</taxon>
        <taxon>Lophotrochozoa</taxon>
        <taxon>Annelida</taxon>
        <taxon>Polychaeta</taxon>
        <taxon>Sedentaria</taxon>
        <taxon>Canalipalpata</taxon>
        <taxon>Sabellida</taxon>
        <taxon>Oweniida</taxon>
        <taxon>Oweniidae</taxon>
        <taxon>Owenia</taxon>
    </lineage>
</organism>
<dbReference type="InterPro" id="IPR055286">
    <property type="entry name" value="RXYLT1-like"/>
</dbReference>
<dbReference type="GO" id="GO:0035269">
    <property type="term" value="P:protein O-linked glycosylation via mannose"/>
    <property type="evidence" value="ECO:0007669"/>
    <property type="project" value="InterPro"/>
</dbReference>
<dbReference type="OrthoDB" id="45254at2759"/>